<reference evidence="1" key="1">
    <citation type="submission" date="2022-08" db="EMBL/GenBank/DDBJ databases">
        <title>A Global Phylogenomic Analysis of the Shiitake Genus Lentinula.</title>
        <authorList>
            <consortium name="DOE Joint Genome Institute"/>
            <person name="Sierra-Patev S."/>
            <person name="Min B."/>
            <person name="Naranjo-Ortiz M."/>
            <person name="Looney B."/>
            <person name="Konkel Z."/>
            <person name="Slot J.C."/>
            <person name="Sakamoto Y."/>
            <person name="Steenwyk J.L."/>
            <person name="Rokas A."/>
            <person name="Carro J."/>
            <person name="Camarero S."/>
            <person name="Ferreira P."/>
            <person name="Molpeceres G."/>
            <person name="Ruiz-Duenas F.J."/>
            <person name="Serrano A."/>
            <person name="Henrissat B."/>
            <person name="Drula E."/>
            <person name="Hughes K.W."/>
            <person name="Mata J.L."/>
            <person name="Ishikawa N.K."/>
            <person name="Vargas-Isla R."/>
            <person name="Ushijima S."/>
            <person name="Smith C.A."/>
            <person name="Ahrendt S."/>
            <person name="Andreopoulos W."/>
            <person name="He G."/>
            <person name="Labutti K."/>
            <person name="Lipzen A."/>
            <person name="Ng V."/>
            <person name="Riley R."/>
            <person name="Sandor L."/>
            <person name="Barry K."/>
            <person name="Martinez A.T."/>
            <person name="Xiao Y."/>
            <person name="Gibbons J.G."/>
            <person name="Terashima K."/>
            <person name="Grigoriev I.V."/>
            <person name="Hibbett D.S."/>
        </authorList>
    </citation>
    <scope>NUCLEOTIDE SEQUENCE</scope>
    <source>
        <strain evidence="1">RHP3577 ss4</strain>
    </source>
</reference>
<evidence type="ECO:0008006" key="3">
    <source>
        <dbReference type="Google" id="ProtNLM"/>
    </source>
</evidence>
<evidence type="ECO:0000313" key="1">
    <source>
        <dbReference type="EMBL" id="KAJ4489225.1"/>
    </source>
</evidence>
<accession>A0ABQ8VDM8</accession>
<comment type="caution">
    <text evidence="1">The sequence shown here is derived from an EMBL/GenBank/DDBJ whole genome shotgun (WGS) entry which is preliminary data.</text>
</comment>
<organism evidence="1 2">
    <name type="scientific">Lentinula lateritia</name>
    <dbReference type="NCBI Taxonomy" id="40482"/>
    <lineage>
        <taxon>Eukaryota</taxon>
        <taxon>Fungi</taxon>
        <taxon>Dikarya</taxon>
        <taxon>Basidiomycota</taxon>
        <taxon>Agaricomycotina</taxon>
        <taxon>Agaricomycetes</taxon>
        <taxon>Agaricomycetidae</taxon>
        <taxon>Agaricales</taxon>
        <taxon>Marasmiineae</taxon>
        <taxon>Omphalotaceae</taxon>
        <taxon>Lentinula</taxon>
    </lineage>
</organism>
<evidence type="ECO:0000313" key="2">
    <source>
        <dbReference type="Proteomes" id="UP001150217"/>
    </source>
</evidence>
<name>A0ABQ8VDM8_9AGAR</name>
<keyword evidence="2" id="KW-1185">Reference proteome</keyword>
<dbReference type="EMBL" id="JANVFT010000044">
    <property type="protein sequence ID" value="KAJ4489225.1"/>
    <property type="molecule type" value="Genomic_DNA"/>
</dbReference>
<dbReference type="Proteomes" id="UP001150217">
    <property type="component" value="Unassembled WGS sequence"/>
</dbReference>
<protein>
    <recommendedName>
        <fullName evidence="3">Expansin-like CBD domain-containing protein</fullName>
    </recommendedName>
</protein>
<proteinExistence type="predicted"/>
<gene>
    <name evidence="1" type="ORF">C8R41DRAFT_391581</name>
</gene>
<sequence>MIESKHLLTLFDQVLGFHYIASSTPLSLQILNQPTTKKMSAIRVTNNTAENIYVSVTASGGDFNKGGSEDWVTLKANGEGANWGSRTQWQVIRFTRSQTPGTLVETILGVPGSNVNIY</sequence>